<dbReference type="GO" id="GO:0046872">
    <property type="term" value="F:metal ion binding"/>
    <property type="evidence" value="ECO:0007669"/>
    <property type="project" value="UniProtKB-KW"/>
</dbReference>
<dbReference type="PANTHER" id="PTHR11601">
    <property type="entry name" value="CYSTEINE DESULFURYLASE FAMILY MEMBER"/>
    <property type="match status" value="1"/>
</dbReference>
<proteinExistence type="inferred from homology"/>
<keyword evidence="7" id="KW-0411">Iron-sulfur</keyword>
<sequence>MGIYLDNNATTPVDPAVVDAILPHFTSGFGNAASTHPRGRRAAATVETARDDVADALGVDSRRVVWTSGSTEALNTALKGLGRTRGARDQLIVGATEHKAVLDVAEWLAATDGVDVLTVAPRPDGVVDLDALCAAVTDRTFAVAVMAANNETGVINPVGEVAEIARRVGAAYVCDATQVPGKCSLDLGVADILAVSAHKVYGPQGIGALVAPRPGSQFKLEPLLHGGGHERGLRSGTLNLPGIVGFAAALELAQRRIDSDLPRMAQLRDRLEVGLASRLGGVTVHGKDAPRLPNTSNVRIEGVDADAMVVNTPAVAFSSGSACTAAVPTPSHVLTAMGLPTEAAEESIRLSVGRYTTEEEVDRAIELLATSAERLRELNGAA</sequence>
<dbReference type="GO" id="GO:0031071">
    <property type="term" value="F:cysteine desulfurase activity"/>
    <property type="evidence" value="ECO:0007669"/>
    <property type="project" value="UniProtKB-EC"/>
</dbReference>
<dbReference type="SUPFAM" id="SSF53383">
    <property type="entry name" value="PLP-dependent transferases"/>
    <property type="match status" value="1"/>
</dbReference>
<evidence type="ECO:0000313" key="10">
    <source>
        <dbReference type="EMBL" id="GGI09351.1"/>
    </source>
</evidence>
<accession>A0A8J3AD20</accession>
<reference evidence="10" key="1">
    <citation type="journal article" date="2014" name="Int. J. Syst. Evol. Microbiol.">
        <title>Complete genome sequence of Corynebacterium casei LMG S-19264T (=DSM 44701T), isolated from a smear-ripened cheese.</title>
        <authorList>
            <consortium name="US DOE Joint Genome Institute (JGI-PGF)"/>
            <person name="Walter F."/>
            <person name="Albersmeier A."/>
            <person name="Kalinowski J."/>
            <person name="Ruckert C."/>
        </authorList>
    </citation>
    <scope>NUCLEOTIDE SEQUENCE</scope>
    <source>
        <strain evidence="10">CGMCC 1.14988</strain>
    </source>
</reference>
<dbReference type="AlphaFoldDB" id="A0A8J3AD20"/>
<dbReference type="Gene3D" id="3.40.640.10">
    <property type="entry name" value="Type I PLP-dependent aspartate aminotransferase-like (Major domain)"/>
    <property type="match status" value="1"/>
</dbReference>
<evidence type="ECO:0000256" key="6">
    <source>
        <dbReference type="ARBA" id="ARBA00023004"/>
    </source>
</evidence>
<dbReference type="PANTHER" id="PTHR11601:SF34">
    <property type="entry name" value="CYSTEINE DESULFURASE"/>
    <property type="match status" value="1"/>
</dbReference>
<dbReference type="PIRSF" id="PIRSF005572">
    <property type="entry name" value="NifS"/>
    <property type="match status" value="1"/>
</dbReference>
<dbReference type="Gene3D" id="1.10.260.50">
    <property type="match status" value="1"/>
</dbReference>
<evidence type="ECO:0000256" key="4">
    <source>
        <dbReference type="ARBA" id="ARBA00022723"/>
    </source>
</evidence>
<keyword evidence="5" id="KW-0663">Pyridoxal phosphate</keyword>
<evidence type="ECO:0000256" key="7">
    <source>
        <dbReference type="ARBA" id="ARBA00023014"/>
    </source>
</evidence>
<dbReference type="EMBL" id="BMHA01000015">
    <property type="protein sequence ID" value="GGI09351.1"/>
    <property type="molecule type" value="Genomic_DNA"/>
</dbReference>
<keyword evidence="11" id="KW-1185">Reference proteome</keyword>
<evidence type="ECO:0000256" key="5">
    <source>
        <dbReference type="ARBA" id="ARBA00022898"/>
    </source>
</evidence>
<protein>
    <submittedName>
        <fullName evidence="10">Cysteine desulfurase</fullName>
    </submittedName>
</protein>
<dbReference type="RefSeq" id="WP_205745444.1">
    <property type="nucleotide sequence ID" value="NZ_BMHA01000015.1"/>
</dbReference>
<keyword evidence="4" id="KW-0479">Metal-binding</keyword>
<dbReference type="Proteomes" id="UP000650511">
    <property type="component" value="Unassembled WGS sequence"/>
</dbReference>
<evidence type="ECO:0000256" key="1">
    <source>
        <dbReference type="ARBA" id="ARBA00001933"/>
    </source>
</evidence>
<comment type="caution">
    <text evidence="10">The sequence shown here is derived from an EMBL/GenBank/DDBJ whole genome shotgun (WGS) entry which is preliminary data.</text>
</comment>
<dbReference type="InterPro" id="IPR015424">
    <property type="entry name" value="PyrdxlP-dep_Trfase"/>
</dbReference>
<organism evidence="10 11">
    <name type="scientific">Egicoccus halophilus</name>
    <dbReference type="NCBI Taxonomy" id="1670830"/>
    <lineage>
        <taxon>Bacteria</taxon>
        <taxon>Bacillati</taxon>
        <taxon>Actinomycetota</taxon>
        <taxon>Nitriliruptoria</taxon>
        <taxon>Egicoccales</taxon>
        <taxon>Egicoccaceae</taxon>
        <taxon>Egicoccus</taxon>
    </lineage>
</organism>
<keyword evidence="3" id="KW-0808">Transferase</keyword>
<comment type="similarity">
    <text evidence="2">Belongs to the class-V pyridoxal-phosphate-dependent aminotransferase family. NifS/IscS subfamily.</text>
</comment>
<dbReference type="GO" id="GO:0051536">
    <property type="term" value="F:iron-sulfur cluster binding"/>
    <property type="evidence" value="ECO:0007669"/>
    <property type="project" value="UniProtKB-KW"/>
</dbReference>
<name>A0A8J3AD20_9ACTN</name>
<evidence type="ECO:0000259" key="9">
    <source>
        <dbReference type="Pfam" id="PF00266"/>
    </source>
</evidence>
<comment type="cofactor">
    <cofactor evidence="1">
        <name>pyridoxal 5'-phosphate</name>
        <dbReference type="ChEBI" id="CHEBI:597326"/>
    </cofactor>
</comment>
<dbReference type="InterPro" id="IPR000192">
    <property type="entry name" value="Aminotrans_V_dom"/>
</dbReference>
<dbReference type="InterPro" id="IPR015421">
    <property type="entry name" value="PyrdxlP-dep_Trfase_major"/>
</dbReference>
<evidence type="ECO:0000313" key="11">
    <source>
        <dbReference type="Proteomes" id="UP000650511"/>
    </source>
</evidence>
<dbReference type="Pfam" id="PF00266">
    <property type="entry name" value="Aminotran_5"/>
    <property type="match status" value="1"/>
</dbReference>
<dbReference type="InterPro" id="IPR015422">
    <property type="entry name" value="PyrdxlP-dep_Trfase_small"/>
</dbReference>
<evidence type="ECO:0000256" key="2">
    <source>
        <dbReference type="ARBA" id="ARBA00006490"/>
    </source>
</evidence>
<evidence type="ECO:0000256" key="8">
    <source>
        <dbReference type="ARBA" id="ARBA00050776"/>
    </source>
</evidence>
<keyword evidence="6" id="KW-0408">Iron</keyword>
<dbReference type="Gene3D" id="3.90.1150.10">
    <property type="entry name" value="Aspartate Aminotransferase, domain 1"/>
    <property type="match status" value="1"/>
</dbReference>
<comment type="catalytic activity">
    <reaction evidence="8">
        <text>(sulfur carrier)-H + L-cysteine = (sulfur carrier)-SH + L-alanine</text>
        <dbReference type="Rhea" id="RHEA:43892"/>
        <dbReference type="Rhea" id="RHEA-COMP:14737"/>
        <dbReference type="Rhea" id="RHEA-COMP:14739"/>
        <dbReference type="ChEBI" id="CHEBI:29917"/>
        <dbReference type="ChEBI" id="CHEBI:35235"/>
        <dbReference type="ChEBI" id="CHEBI:57972"/>
        <dbReference type="ChEBI" id="CHEBI:64428"/>
        <dbReference type="EC" id="2.8.1.7"/>
    </reaction>
</comment>
<dbReference type="InterPro" id="IPR016454">
    <property type="entry name" value="Cysteine_dSase"/>
</dbReference>
<evidence type="ECO:0000256" key="3">
    <source>
        <dbReference type="ARBA" id="ARBA00022679"/>
    </source>
</evidence>
<gene>
    <name evidence="10" type="primary">iscS</name>
    <name evidence="10" type="ORF">GCM10011354_33640</name>
</gene>
<reference evidence="10" key="2">
    <citation type="submission" date="2020-09" db="EMBL/GenBank/DDBJ databases">
        <authorList>
            <person name="Sun Q."/>
            <person name="Zhou Y."/>
        </authorList>
    </citation>
    <scope>NUCLEOTIDE SEQUENCE</scope>
    <source>
        <strain evidence="10">CGMCC 1.14988</strain>
    </source>
</reference>
<feature type="domain" description="Aminotransferase class V" evidence="9">
    <location>
        <begin position="3"/>
        <end position="363"/>
    </location>
</feature>